<evidence type="ECO:0000313" key="1">
    <source>
        <dbReference type="EMBL" id="PAV75288.1"/>
    </source>
</evidence>
<accession>A0A2A2KN41</accession>
<gene>
    <name evidence="1" type="ORF">WR25_03648</name>
</gene>
<evidence type="ECO:0000313" key="2">
    <source>
        <dbReference type="Proteomes" id="UP000218231"/>
    </source>
</evidence>
<dbReference type="Proteomes" id="UP000218231">
    <property type="component" value="Unassembled WGS sequence"/>
</dbReference>
<reference evidence="1 2" key="1">
    <citation type="journal article" date="2017" name="Curr. Biol.">
        <title>Genome architecture and evolution of a unichromosomal asexual nematode.</title>
        <authorList>
            <person name="Fradin H."/>
            <person name="Zegar C."/>
            <person name="Gutwein M."/>
            <person name="Lucas J."/>
            <person name="Kovtun M."/>
            <person name="Corcoran D."/>
            <person name="Baugh L.R."/>
            <person name="Kiontke K."/>
            <person name="Gunsalus K."/>
            <person name="Fitch D.H."/>
            <person name="Piano F."/>
        </authorList>
    </citation>
    <scope>NUCLEOTIDE SEQUENCE [LARGE SCALE GENOMIC DNA]</scope>
    <source>
        <strain evidence="1">PF1309</strain>
    </source>
</reference>
<sequence length="195" mass="22500">MIKGGCKELANILRSKIPEKDVGKIKKTYLDLLDRSKSDDEKLESLRDTMKAVNSGTPFIDADAKTFIKMIRDFYQFYDTEIAPNSSPRVKKFHLALGVFIKNSLDHIFKSDSELQQATEAIFDGLLPEDEREGILIKGKVMKWFYEWKRKAGGLKLPAIDMKQYEMTVDKMDKAAQEAGRNWNLMIDFNKDDDY</sequence>
<comment type="caution">
    <text evidence="1">The sequence shown here is derived from an EMBL/GenBank/DDBJ whole genome shotgun (WGS) entry which is preliminary data.</text>
</comment>
<protein>
    <submittedName>
        <fullName evidence="1">Uncharacterized protein</fullName>
    </submittedName>
</protein>
<proteinExistence type="predicted"/>
<dbReference type="EMBL" id="LIAE01008137">
    <property type="protein sequence ID" value="PAV75288.1"/>
    <property type="molecule type" value="Genomic_DNA"/>
</dbReference>
<dbReference type="AlphaFoldDB" id="A0A2A2KN41"/>
<keyword evidence="2" id="KW-1185">Reference proteome</keyword>
<name>A0A2A2KN41_9BILA</name>
<organism evidence="1 2">
    <name type="scientific">Diploscapter pachys</name>
    <dbReference type="NCBI Taxonomy" id="2018661"/>
    <lineage>
        <taxon>Eukaryota</taxon>
        <taxon>Metazoa</taxon>
        <taxon>Ecdysozoa</taxon>
        <taxon>Nematoda</taxon>
        <taxon>Chromadorea</taxon>
        <taxon>Rhabditida</taxon>
        <taxon>Rhabditina</taxon>
        <taxon>Rhabditomorpha</taxon>
        <taxon>Rhabditoidea</taxon>
        <taxon>Rhabditidae</taxon>
        <taxon>Diploscapter</taxon>
    </lineage>
</organism>